<feature type="coiled-coil region" evidence="5">
    <location>
        <begin position="241"/>
        <end position="268"/>
    </location>
</feature>
<dbReference type="InterPro" id="IPR036661">
    <property type="entry name" value="Luciferase-like_sf"/>
</dbReference>
<evidence type="ECO:0000256" key="1">
    <source>
        <dbReference type="ARBA" id="ARBA00022630"/>
    </source>
</evidence>
<evidence type="ECO:0000256" key="5">
    <source>
        <dbReference type="SAM" id="Coils"/>
    </source>
</evidence>
<accession>A0A1A5YC12</accession>
<sequence>MVMQFGYWAPLENNGLLATKLPGRTSSSFEDNVRYARIAEETGYSHILLPTRFIASSDSTEQWESLTIAAALAVKTEKIGLIAAVASGLWPPAIVAKMLTTIDHVSGGRAAINVVSGWLKDEYIALGQPWLDHEERYRRSEEFITVLRKLWNDEKAEFSGDFYRLRQAEYQPKPLQAAGPLVFQGGNSRAARRMAGRASDYYLMNGNTLAELKQQIDEVRSYAEDAGRSISFGVNAFVIVRETEEAAKAQLREIIQNADRDAVELFRKQTRQAGAASREGQGMWADSSFEDLVQFNDGFKTGLIGTPDQVAERVGELENIGINLILTGFLHYDEELEAFGRRVIPLVRDREEQAAGACAGRETVK</sequence>
<dbReference type="OrthoDB" id="9814695at2"/>
<name>A0A1A5YC12_9BACL</name>
<dbReference type="AlphaFoldDB" id="A0A1A5YC12"/>
<evidence type="ECO:0000256" key="2">
    <source>
        <dbReference type="ARBA" id="ARBA00022643"/>
    </source>
</evidence>
<evidence type="ECO:0000256" key="4">
    <source>
        <dbReference type="ARBA" id="ARBA00023033"/>
    </source>
</evidence>
<dbReference type="Proteomes" id="UP000092024">
    <property type="component" value="Unassembled WGS sequence"/>
</dbReference>
<dbReference type="NCBIfam" id="TIGR04021">
    <property type="entry name" value="LLM_DMSO2_sfnG"/>
    <property type="match status" value="1"/>
</dbReference>
<dbReference type="GO" id="GO:0046306">
    <property type="term" value="P:alkanesulfonate catabolic process"/>
    <property type="evidence" value="ECO:0007669"/>
    <property type="project" value="TreeGrafter"/>
</dbReference>
<evidence type="ECO:0000313" key="8">
    <source>
        <dbReference type="Proteomes" id="UP000092024"/>
    </source>
</evidence>
<dbReference type="InterPro" id="IPR050172">
    <property type="entry name" value="SsuD_RutA_monooxygenase"/>
</dbReference>
<proteinExistence type="predicted"/>
<reference evidence="7 8" key="1">
    <citation type="submission" date="2016-05" db="EMBL/GenBank/DDBJ databases">
        <title>Paenibacillus oryzae. sp. nov., isolated from the rice root.</title>
        <authorList>
            <person name="Zhang J."/>
            <person name="Zhang X."/>
        </authorList>
    </citation>
    <scope>NUCLEOTIDE SEQUENCE [LARGE SCALE GENOMIC DNA]</scope>
    <source>
        <strain evidence="7 8">1DrF-4</strain>
    </source>
</reference>
<dbReference type="Pfam" id="PF00296">
    <property type="entry name" value="Bac_luciferase"/>
    <property type="match status" value="1"/>
</dbReference>
<feature type="domain" description="Luciferase-like" evidence="6">
    <location>
        <begin position="3"/>
        <end position="323"/>
    </location>
</feature>
<dbReference type="PANTHER" id="PTHR42847">
    <property type="entry name" value="ALKANESULFONATE MONOOXYGENASE"/>
    <property type="match status" value="1"/>
</dbReference>
<dbReference type="CDD" id="cd01094">
    <property type="entry name" value="Alkanesulfonate_monoxygenase"/>
    <property type="match status" value="1"/>
</dbReference>
<keyword evidence="5" id="KW-0175">Coiled coil</keyword>
<protein>
    <submittedName>
        <fullName evidence="7">Dimethyl sulfone monooxygenase SfnG</fullName>
    </submittedName>
</protein>
<evidence type="ECO:0000259" key="6">
    <source>
        <dbReference type="Pfam" id="PF00296"/>
    </source>
</evidence>
<dbReference type="GO" id="GO:0008726">
    <property type="term" value="F:alkanesulfonate monooxygenase activity"/>
    <property type="evidence" value="ECO:0007669"/>
    <property type="project" value="TreeGrafter"/>
</dbReference>
<evidence type="ECO:0000256" key="3">
    <source>
        <dbReference type="ARBA" id="ARBA00023002"/>
    </source>
</evidence>
<keyword evidence="4 7" id="KW-0503">Monooxygenase</keyword>
<keyword evidence="1" id="KW-0285">Flavoprotein</keyword>
<keyword evidence="3" id="KW-0560">Oxidoreductase</keyword>
<dbReference type="PANTHER" id="PTHR42847:SF4">
    <property type="entry name" value="ALKANESULFONATE MONOOXYGENASE-RELATED"/>
    <property type="match status" value="1"/>
</dbReference>
<comment type="caution">
    <text evidence="7">The sequence shown here is derived from an EMBL/GenBank/DDBJ whole genome shotgun (WGS) entry which is preliminary data.</text>
</comment>
<dbReference type="RefSeq" id="WP_068686701.1">
    <property type="nucleotide sequence ID" value="NZ_LYPA01000075.1"/>
</dbReference>
<evidence type="ECO:0000313" key="7">
    <source>
        <dbReference type="EMBL" id="OBR63124.1"/>
    </source>
</evidence>
<dbReference type="Gene3D" id="3.20.20.30">
    <property type="entry name" value="Luciferase-like domain"/>
    <property type="match status" value="1"/>
</dbReference>
<dbReference type="InterPro" id="IPR011251">
    <property type="entry name" value="Luciferase-like_dom"/>
</dbReference>
<dbReference type="STRING" id="1844972.A7K91_23780"/>
<keyword evidence="8" id="KW-1185">Reference proteome</keyword>
<dbReference type="InterPro" id="IPR024014">
    <property type="entry name" value="DMSO2_SphG"/>
</dbReference>
<keyword evidence="2" id="KW-0288">FMN</keyword>
<dbReference type="EMBL" id="LYPA01000075">
    <property type="protein sequence ID" value="OBR63124.1"/>
    <property type="molecule type" value="Genomic_DNA"/>
</dbReference>
<dbReference type="SUPFAM" id="SSF51679">
    <property type="entry name" value="Bacterial luciferase-like"/>
    <property type="match status" value="1"/>
</dbReference>
<organism evidence="7 8">
    <name type="scientific">Paenibacillus oryzae</name>
    <dbReference type="NCBI Taxonomy" id="1844972"/>
    <lineage>
        <taxon>Bacteria</taxon>
        <taxon>Bacillati</taxon>
        <taxon>Bacillota</taxon>
        <taxon>Bacilli</taxon>
        <taxon>Bacillales</taxon>
        <taxon>Paenibacillaceae</taxon>
        <taxon>Paenibacillus</taxon>
    </lineage>
</organism>
<gene>
    <name evidence="7" type="ORF">A7K91_23780</name>
</gene>